<dbReference type="Proteomes" id="UP001597101">
    <property type="component" value="Unassembled WGS sequence"/>
</dbReference>
<feature type="chain" id="PRO_5047186922" evidence="1">
    <location>
        <begin position="24"/>
        <end position="248"/>
    </location>
</feature>
<reference evidence="4" key="1">
    <citation type="journal article" date="2019" name="Int. J. Syst. Evol. Microbiol.">
        <title>The Global Catalogue of Microorganisms (GCM) 10K type strain sequencing project: providing services to taxonomists for standard genome sequencing and annotation.</title>
        <authorList>
            <consortium name="The Broad Institute Genomics Platform"/>
            <consortium name="The Broad Institute Genome Sequencing Center for Infectious Disease"/>
            <person name="Wu L."/>
            <person name="Ma J."/>
        </authorList>
    </citation>
    <scope>NUCLEOTIDE SEQUENCE [LARGE SCALE GENOMIC DNA]</scope>
    <source>
        <strain evidence="4">CCUG 60023</strain>
    </source>
</reference>
<dbReference type="InterPro" id="IPR036514">
    <property type="entry name" value="SGNH_hydro_sf"/>
</dbReference>
<gene>
    <name evidence="3" type="ORF">ACFQ14_03305</name>
</gene>
<dbReference type="Pfam" id="PF13472">
    <property type="entry name" value="Lipase_GDSL_2"/>
    <property type="match status" value="1"/>
</dbReference>
<proteinExistence type="predicted"/>
<evidence type="ECO:0000313" key="3">
    <source>
        <dbReference type="EMBL" id="MFD0915427.1"/>
    </source>
</evidence>
<organism evidence="3 4">
    <name type="scientific">Pseudahrensia aquimaris</name>
    <dbReference type="NCBI Taxonomy" id="744461"/>
    <lineage>
        <taxon>Bacteria</taxon>
        <taxon>Pseudomonadati</taxon>
        <taxon>Pseudomonadota</taxon>
        <taxon>Alphaproteobacteria</taxon>
        <taxon>Hyphomicrobiales</taxon>
        <taxon>Ahrensiaceae</taxon>
        <taxon>Pseudahrensia</taxon>
    </lineage>
</organism>
<evidence type="ECO:0000313" key="4">
    <source>
        <dbReference type="Proteomes" id="UP001597101"/>
    </source>
</evidence>
<name>A0ABW3FCY1_9HYPH</name>
<dbReference type="RefSeq" id="WP_377211269.1">
    <property type="nucleotide sequence ID" value="NZ_JBHTJV010000002.1"/>
</dbReference>
<keyword evidence="1" id="KW-0732">Signal</keyword>
<feature type="signal peptide" evidence="1">
    <location>
        <begin position="1"/>
        <end position="23"/>
    </location>
</feature>
<comment type="caution">
    <text evidence="3">The sequence shown here is derived from an EMBL/GenBank/DDBJ whole genome shotgun (WGS) entry which is preliminary data.</text>
</comment>
<sequence>MSIKTTIAAGVVAAASTLSTASAEELTKRVLVYGDSNAWGWVPIAEGFPTTRLPDAERFAGVMQAALGDGYEVVVDGLNNRTTDIDDPQDWGNVPMRSFNGAADLPAAIAREMPLDLVIIMLGTNDVKAGFERTPERVAEGAMALALIAKESQGVATAYAAPKVLVVTPPPFGAFGVEAFAQFYAGGDAKSAAFSATFADAGKAAEVRIFDARDAMGATSGIDGVHFSLEDHTQLGSALATEVSSILK</sequence>
<dbReference type="SUPFAM" id="SSF52266">
    <property type="entry name" value="SGNH hydrolase"/>
    <property type="match status" value="1"/>
</dbReference>
<dbReference type="InterPro" id="IPR013830">
    <property type="entry name" value="SGNH_hydro"/>
</dbReference>
<dbReference type="Gene3D" id="3.40.50.1110">
    <property type="entry name" value="SGNH hydrolase"/>
    <property type="match status" value="1"/>
</dbReference>
<evidence type="ECO:0000259" key="2">
    <source>
        <dbReference type="Pfam" id="PF13472"/>
    </source>
</evidence>
<protein>
    <submittedName>
        <fullName evidence="3">GDSL-type esterase/lipase family protein</fullName>
    </submittedName>
</protein>
<keyword evidence="4" id="KW-1185">Reference proteome</keyword>
<dbReference type="EMBL" id="JBHTJV010000002">
    <property type="protein sequence ID" value="MFD0915427.1"/>
    <property type="molecule type" value="Genomic_DNA"/>
</dbReference>
<evidence type="ECO:0000256" key="1">
    <source>
        <dbReference type="SAM" id="SignalP"/>
    </source>
</evidence>
<feature type="domain" description="SGNH hydrolase-type esterase" evidence="2">
    <location>
        <begin position="33"/>
        <end position="228"/>
    </location>
</feature>
<accession>A0ABW3FCY1</accession>